<organism evidence="1 2">
    <name type="scientific">Arcanobacterium hippocoleae</name>
    <dbReference type="NCBI Taxonomy" id="149017"/>
    <lineage>
        <taxon>Bacteria</taxon>
        <taxon>Bacillati</taxon>
        <taxon>Actinomycetota</taxon>
        <taxon>Actinomycetes</taxon>
        <taxon>Actinomycetales</taxon>
        <taxon>Actinomycetaceae</taxon>
        <taxon>Arcanobacterium</taxon>
    </lineage>
</organism>
<evidence type="ECO:0000313" key="2">
    <source>
        <dbReference type="Proteomes" id="UP001266099"/>
    </source>
</evidence>
<dbReference type="PANTHER" id="PTHR37946">
    <property type="entry name" value="SLL1969 PROTEIN"/>
    <property type="match status" value="1"/>
</dbReference>
<name>A0ABU1T3R8_9ACTO</name>
<proteinExistence type="predicted"/>
<dbReference type="SUPFAM" id="SSF53474">
    <property type="entry name" value="alpha/beta-Hydrolases"/>
    <property type="match status" value="1"/>
</dbReference>
<evidence type="ECO:0000313" key="1">
    <source>
        <dbReference type="EMBL" id="MDR6940013.1"/>
    </source>
</evidence>
<protein>
    <submittedName>
        <fullName evidence="1">Pimeloyl-ACP methyl ester carboxylesterase</fullName>
    </submittedName>
</protein>
<dbReference type="PANTHER" id="PTHR37946:SF1">
    <property type="entry name" value="SLL1969 PROTEIN"/>
    <property type="match status" value="1"/>
</dbReference>
<keyword evidence="2" id="KW-1185">Reference proteome</keyword>
<reference evidence="1 2" key="1">
    <citation type="submission" date="2023-07" db="EMBL/GenBank/DDBJ databases">
        <title>Sequencing the genomes of 1000 actinobacteria strains.</title>
        <authorList>
            <person name="Klenk H.-P."/>
        </authorList>
    </citation>
    <scope>NUCLEOTIDE SEQUENCE [LARGE SCALE GENOMIC DNA]</scope>
    <source>
        <strain evidence="1 2">DSM 15539</strain>
    </source>
</reference>
<sequence length="263" mass="29507">MVANHGSQMIQDYTWYLSHALPCPALPKMFSLNSLVRRKHPDLEKIKQGSKRTVASAELPAKWSDSPLIVCIPGIYEGEAYFRYLRRKLSEYELYNINTKQLRQMQPPVAELARIVISEIREIKQPIILLAHSKGGLVGRAVLAARLPNVYGLVAFATPWNGSQRAQIFPPHHPLRALLPGGQDLSTPWSEELNSQINERIIAISPHWDFHVPQGSTLSGAANLHLSQSGHFRPLYHRDGIAAVKTAILQLRAQIPDPKDDPF</sequence>
<gene>
    <name evidence="1" type="ORF">J2S36_001556</name>
</gene>
<dbReference type="Gene3D" id="3.40.50.1820">
    <property type="entry name" value="alpha/beta hydrolase"/>
    <property type="match status" value="1"/>
</dbReference>
<accession>A0ABU1T3R8</accession>
<dbReference type="RefSeq" id="WP_309957158.1">
    <property type="nucleotide sequence ID" value="NZ_JAVDUJ010000001.1"/>
</dbReference>
<dbReference type="Proteomes" id="UP001266099">
    <property type="component" value="Unassembled WGS sequence"/>
</dbReference>
<dbReference type="InterPro" id="IPR029058">
    <property type="entry name" value="AB_hydrolase_fold"/>
</dbReference>
<comment type="caution">
    <text evidence="1">The sequence shown here is derived from an EMBL/GenBank/DDBJ whole genome shotgun (WGS) entry which is preliminary data.</text>
</comment>
<dbReference type="EMBL" id="JAVDUJ010000001">
    <property type="protein sequence ID" value="MDR6940013.1"/>
    <property type="molecule type" value="Genomic_DNA"/>
</dbReference>